<feature type="domain" description="Protein kinase" evidence="1">
    <location>
        <begin position="150"/>
        <end position="496"/>
    </location>
</feature>
<dbReference type="InterPro" id="IPR051130">
    <property type="entry name" value="Mito_struct-func_regulator"/>
</dbReference>
<keyword evidence="3" id="KW-1185">Reference proteome</keyword>
<reference evidence="2" key="1">
    <citation type="submission" date="2021-02" db="EMBL/GenBank/DDBJ databases">
        <title>First Annotated Genome of the Yellow-green Alga Tribonema minus.</title>
        <authorList>
            <person name="Mahan K.M."/>
        </authorList>
    </citation>
    <scope>NUCLEOTIDE SEQUENCE</scope>
    <source>
        <strain evidence="2">UTEX B ZZ1240</strain>
    </source>
</reference>
<dbReference type="Pfam" id="PF03109">
    <property type="entry name" value="ABC1"/>
    <property type="match status" value="1"/>
</dbReference>
<dbReference type="PANTHER" id="PTHR43173:SF12">
    <property type="entry name" value="PROTEIN KINASE SUPERFAMILY PROTEIN"/>
    <property type="match status" value="1"/>
</dbReference>
<dbReference type="OrthoDB" id="427480at2759"/>
<dbReference type="GO" id="GO:0005524">
    <property type="term" value="F:ATP binding"/>
    <property type="evidence" value="ECO:0007669"/>
    <property type="project" value="InterPro"/>
</dbReference>
<dbReference type="PROSITE" id="PS50011">
    <property type="entry name" value="PROTEIN_KINASE_DOM"/>
    <property type="match status" value="1"/>
</dbReference>
<dbReference type="PANTHER" id="PTHR43173">
    <property type="entry name" value="ABC1 FAMILY PROTEIN"/>
    <property type="match status" value="1"/>
</dbReference>
<organism evidence="2 3">
    <name type="scientific">Tribonema minus</name>
    <dbReference type="NCBI Taxonomy" id="303371"/>
    <lineage>
        <taxon>Eukaryota</taxon>
        <taxon>Sar</taxon>
        <taxon>Stramenopiles</taxon>
        <taxon>Ochrophyta</taxon>
        <taxon>PX clade</taxon>
        <taxon>Xanthophyceae</taxon>
        <taxon>Tribonematales</taxon>
        <taxon>Tribonemataceae</taxon>
        <taxon>Tribonema</taxon>
    </lineage>
</organism>
<evidence type="ECO:0000259" key="1">
    <source>
        <dbReference type="PROSITE" id="PS50011"/>
    </source>
</evidence>
<dbReference type="InterPro" id="IPR000719">
    <property type="entry name" value="Prot_kinase_dom"/>
</dbReference>
<dbReference type="EMBL" id="JAFCMP010000035">
    <property type="protein sequence ID" value="KAG5190322.1"/>
    <property type="molecule type" value="Genomic_DNA"/>
</dbReference>
<proteinExistence type="predicted"/>
<dbReference type="Proteomes" id="UP000664859">
    <property type="component" value="Unassembled WGS sequence"/>
</dbReference>
<comment type="caution">
    <text evidence="2">The sequence shown here is derived from an EMBL/GenBank/DDBJ whole genome shotgun (WGS) entry which is preliminary data.</text>
</comment>
<protein>
    <submittedName>
        <fullName evidence="2">ABC transporter-like protein</fullName>
    </submittedName>
</protein>
<dbReference type="InterPro" id="IPR004147">
    <property type="entry name" value="ABC1_dom"/>
</dbReference>
<evidence type="ECO:0000313" key="3">
    <source>
        <dbReference type="Proteomes" id="UP000664859"/>
    </source>
</evidence>
<dbReference type="SUPFAM" id="SSF56112">
    <property type="entry name" value="Protein kinase-like (PK-like)"/>
    <property type="match status" value="1"/>
</dbReference>
<gene>
    <name evidence="2" type="ORF">JKP88DRAFT_197277</name>
</gene>
<dbReference type="Gene3D" id="1.10.510.10">
    <property type="entry name" value="Transferase(Phosphotransferase) domain 1"/>
    <property type="match status" value="1"/>
</dbReference>
<sequence length="496" mass="55881">MLSERARAREAEKLAKKAMARAEGARRFRGLRFWGRAMVIYFSYKKAQMYCALAVPLTADEEEREALKRATWDEVHALNSDRLLDLCLDLRGFYLKSGQFLGTRSDFMPPIYLEKLGRLHDAVPPMAPERVRAVVEGELHGPIEGHFTHLDLEEPLGSASISQVHKGVLIGSDEPVAVKVQYPGAERVMMSDLTNLSVLASFLQKFELNFDVLSSLRELSRQIKHEFDFTYEARVMDRMRLSLQNHVREGELITVPSSIMATKRLLVMSFVEGQSLASIKRGEHERFSSLRRRIGARLLQTLADAWGYMIFGEGLFNADLHPGNIVIMPEGRAWGLTGLVLGLLGLNTPKLRVGLLDWGQVKELDVDSRTRFARLVIAISDGKGREEIVEAFKGLGIVLENPDDSDSIEKLALVMFDTKPIAGLNFNPFSEGNVLKLNSVKQYPQDLYFVLRAALMFRGMAQSLKVEFSLADIWEPHAVKHLKDYKKHRLSAAATL</sequence>
<dbReference type="CDD" id="cd05121">
    <property type="entry name" value="ABC1_ADCK3-like"/>
    <property type="match status" value="1"/>
</dbReference>
<evidence type="ECO:0000313" key="2">
    <source>
        <dbReference type="EMBL" id="KAG5190322.1"/>
    </source>
</evidence>
<dbReference type="GO" id="GO:0004672">
    <property type="term" value="F:protein kinase activity"/>
    <property type="evidence" value="ECO:0007669"/>
    <property type="project" value="InterPro"/>
</dbReference>
<dbReference type="AlphaFoldDB" id="A0A835Z9N8"/>
<name>A0A835Z9N8_9STRA</name>
<dbReference type="InterPro" id="IPR011009">
    <property type="entry name" value="Kinase-like_dom_sf"/>
</dbReference>
<accession>A0A835Z9N8</accession>